<dbReference type="Gene3D" id="1.10.150.130">
    <property type="match status" value="1"/>
</dbReference>
<accession>A0ABV9Y069</accession>
<evidence type="ECO:0000313" key="6">
    <source>
        <dbReference type="EMBL" id="MFC5054872.1"/>
    </source>
</evidence>
<dbReference type="PANTHER" id="PTHR30349:SF64">
    <property type="entry name" value="PROPHAGE INTEGRASE INTD-RELATED"/>
    <property type="match status" value="1"/>
</dbReference>
<sequence>MTTTFKVRFWELADWSKKRGKKKARPYGVRWVTDTKQHSEWFATKALANSRRSELMQAARRGEEFDVESGLPVSELKRRNSLSFLEFAQSYVDMKWPDSAATTRGSTVEALATAGAVFVRDGVGRPEVTALRGVLSRNLLPPTTRGDELSPEDREVVDWLARNSRPLYDLTDASAVREVLDALAAKLDGKSAAASVYQRKRAVLFNLLSYAVERELIPDNPLTRVKRKAAKVVDQVDPRVVANPGQVARLLTAVTYVGRRNRDRGAHLAAFFATGYYAAARPAEGLALRVDDCTLPEEGWGMLMLGESRPAAGKRWTDSGEVHDRRGLKHRGRKEVRPVPVPPVLVGILRDHLDRYGTGPDGRLFRSPGGGVVSSSTYYRVWENARHYALTPSQAASPLAGRPYDLRHAAVSLWLNGGVPATEVAERAGHSVDVLLKVYAKCIDGQRDTVNKRIEALFEEE</sequence>
<comment type="similarity">
    <text evidence="1">Belongs to the 'phage' integrase family.</text>
</comment>
<keyword evidence="3" id="KW-0233">DNA recombination</keyword>
<dbReference type="Gene3D" id="1.10.443.10">
    <property type="entry name" value="Intergrase catalytic core"/>
    <property type="match status" value="1"/>
</dbReference>
<evidence type="ECO:0000259" key="5">
    <source>
        <dbReference type="PROSITE" id="PS51898"/>
    </source>
</evidence>
<dbReference type="InterPro" id="IPR010998">
    <property type="entry name" value="Integrase_recombinase_N"/>
</dbReference>
<dbReference type="InterPro" id="IPR011010">
    <property type="entry name" value="DNA_brk_join_enz"/>
</dbReference>
<evidence type="ECO:0000313" key="7">
    <source>
        <dbReference type="Proteomes" id="UP001595833"/>
    </source>
</evidence>
<dbReference type="EMBL" id="JBHSJB010000011">
    <property type="protein sequence ID" value="MFC5054872.1"/>
    <property type="molecule type" value="Genomic_DNA"/>
</dbReference>
<dbReference type="InterPro" id="IPR013762">
    <property type="entry name" value="Integrase-like_cat_sf"/>
</dbReference>
<gene>
    <name evidence="6" type="ORF">ACFPFM_14025</name>
</gene>
<name>A0ABV9Y069_9PSEU</name>
<protein>
    <submittedName>
        <fullName evidence="6">Tyrosine-type recombinase/integrase</fullName>
    </submittedName>
</protein>
<keyword evidence="7" id="KW-1185">Reference proteome</keyword>
<comment type="caution">
    <text evidence="6">The sequence shown here is derived from an EMBL/GenBank/DDBJ whole genome shotgun (WGS) entry which is preliminary data.</text>
</comment>
<keyword evidence="2" id="KW-0238">DNA-binding</keyword>
<proteinExistence type="inferred from homology"/>
<evidence type="ECO:0000256" key="2">
    <source>
        <dbReference type="ARBA" id="ARBA00023125"/>
    </source>
</evidence>
<organism evidence="6 7">
    <name type="scientific">Saccharothrix xinjiangensis</name>
    <dbReference type="NCBI Taxonomy" id="204798"/>
    <lineage>
        <taxon>Bacteria</taxon>
        <taxon>Bacillati</taxon>
        <taxon>Actinomycetota</taxon>
        <taxon>Actinomycetes</taxon>
        <taxon>Pseudonocardiales</taxon>
        <taxon>Pseudonocardiaceae</taxon>
        <taxon>Saccharothrix</taxon>
    </lineage>
</organism>
<dbReference type="PROSITE" id="PS51898">
    <property type="entry name" value="TYR_RECOMBINASE"/>
    <property type="match status" value="1"/>
</dbReference>
<evidence type="ECO:0000256" key="1">
    <source>
        <dbReference type="ARBA" id="ARBA00008857"/>
    </source>
</evidence>
<dbReference type="InterPro" id="IPR050090">
    <property type="entry name" value="Tyrosine_recombinase_XerCD"/>
</dbReference>
<reference evidence="7" key="1">
    <citation type="journal article" date="2019" name="Int. J. Syst. Evol. Microbiol.">
        <title>The Global Catalogue of Microorganisms (GCM) 10K type strain sequencing project: providing services to taxonomists for standard genome sequencing and annotation.</title>
        <authorList>
            <consortium name="The Broad Institute Genomics Platform"/>
            <consortium name="The Broad Institute Genome Sequencing Center for Infectious Disease"/>
            <person name="Wu L."/>
            <person name="Ma J."/>
        </authorList>
    </citation>
    <scope>NUCLEOTIDE SEQUENCE [LARGE SCALE GENOMIC DNA]</scope>
    <source>
        <strain evidence="7">KCTC 12848</strain>
    </source>
</reference>
<dbReference type="InterPro" id="IPR002104">
    <property type="entry name" value="Integrase_catalytic"/>
</dbReference>
<evidence type="ECO:0000256" key="4">
    <source>
        <dbReference type="SAM" id="MobiDB-lite"/>
    </source>
</evidence>
<evidence type="ECO:0000256" key="3">
    <source>
        <dbReference type="ARBA" id="ARBA00023172"/>
    </source>
</evidence>
<feature type="region of interest" description="Disordered" evidence="4">
    <location>
        <begin position="312"/>
        <end position="334"/>
    </location>
</feature>
<feature type="domain" description="Tyr recombinase" evidence="5">
    <location>
        <begin position="236"/>
        <end position="453"/>
    </location>
</feature>
<dbReference type="RefSeq" id="WP_344033820.1">
    <property type="nucleotide sequence ID" value="NZ_BAAAKE010000001.1"/>
</dbReference>
<dbReference type="Proteomes" id="UP001595833">
    <property type="component" value="Unassembled WGS sequence"/>
</dbReference>
<dbReference type="SUPFAM" id="SSF56349">
    <property type="entry name" value="DNA breaking-rejoining enzymes"/>
    <property type="match status" value="1"/>
</dbReference>
<feature type="compositionally biased region" description="Basic and acidic residues" evidence="4">
    <location>
        <begin position="315"/>
        <end position="325"/>
    </location>
</feature>
<dbReference type="PANTHER" id="PTHR30349">
    <property type="entry name" value="PHAGE INTEGRASE-RELATED"/>
    <property type="match status" value="1"/>
</dbReference>